<keyword evidence="4" id="KW-0762">Sugar transport</keyword>
<keyword evidence="5 9" id="KW-0812">Transmembrane</keyword>
<name>A0AAD8MLU0_9APIA</name>
<feature type="transmembrane region" description="Helical" evidence="9">
    <location>
        <begin position="107"/>
        <end position="126"/>
    </location>
</feature>
<dbReference type="GO" id="GO:0016020">
    <property type="term" value="C:membrane"/>
    <property type="evidence" value="ECO:0007669"/>
    <property type="project" value="InterPro"/>
</dbReference>
<protein>
    <submittedName>
        <fullName evidence="10">Uncharacterized protein</fullName>
    </submittedName>
</protein>
<comment type="subcellular location">
    <subcellularLocation>
        <location evidence="1">Endomembrane system</location>
        <topology evidence="1">Multi-pass membrane protein</topology>
    </subcellularLocation>
</comment>
<dbReference type="GO" id="GO:0012505">
    <property type="term" value="C:endomembrane system"/>
    <property type="evidence" value="ECO:0007669"/>
    <property type="project" value="UniProtKB-SubCell"/>
</dbReference>
<feature type="transmembrane region" description="Helical" evidence="9">
    <location>
        <begin position="49"/>
        <end position="68"/>
    </location>
</feature>
<evidence type="ECO:0000313" key="11">
    <source>
        <dbReference type="Proteomes" id="UP001237642"/>
    </source>
</evidence>
<evidence type="ECO:0000256" key="4">
    <source>
        <dbReference type="ARBA" id="ARBA00022597"/>
    </source>
</evidence>
<dbReference type="PANTHER" id="PTHR10791:SF22">
    <property type="entry name" value="BIDIRECTIONAL SUGAR TRANSPORTER SWEET11"/>
    <property type="match status" value="1"/>
</dbReference>
<comment type="caution">
    <text evidence="10">The sequence shown here is derived from an EMBL/GenBank/DDBJ whole genome shotgun (WGS) entry which is preliminary data.</text>
</comment>
<dbReference type="Pfam" id="PF03083">
    <property type="entry name" value="MtN3_slv"/>
    <property type="match status" value="1"/>
</dbReference>
<dbReference type="Proteomes" id="UP001237642">
    <property type="component" value="Unassembled WGS sequence"/>
</dbReference>
<dbReference type="InterPro" id="IPR004316">
    <property type="entry name" value="SWEET_rpt"/>
</dbReference>
<dbReference type="EMBL" id="JAUIZM010000007">
    <property type="protein sequence ID" value="KAK1377149.1"/>
    <property type="molecule type" value="Genomic_DNA"/>
</dbReference>
<gene>
    <name evidence="10" type="ORF">POM88_033342</name>
</gene>
<sequence>MLWIYYVLLKSNAFLLITINSVDCVIQTIYIVIFLCYAPKNTKLQTIKLLVGMNVIGFRMIIGFTQFAEISNPHKKCKVHAISLAFVSHFKYCYVVLLRPLLKDINIAVPNVLGFTFGIIQMIVVLDERKFPKLEEQIIDVMKLSALACSEMKPMATPTRCGNEVTVEVHPPTLPVQPVVVA</sequence>
<keyword evidence="6" id="KW-0677">Repeat</keyword>
<reference evidence="10" key="2">
    <citation type="submission" date="2023-05" db="EMBL/GenBank/DDBJ databases">
        <authorList>
            <person name="Schelkunov M.I."/>
        </authorList>
    </citation>
    <scope>NUCLEOTIDE SEQUENCE</scope>
    <source>
        <strain evidence="10">Hsosn_3</strain>
        <tissue evidence="10">Leaf</tissue>
    </source>
</reference>
<evidence type="ECO:0000256" key="6">
    <source>
        <dbReference type="ARBA" id="ARBA00022737"/>
    </source>
</evidence>
<dbReference type="InterPro" id="IPR047664">
    <property type="entry name" value="SWEET"/>
</dbReference>
<comment type="similarity">
    <text evidence="2">Belongs to the SWEET sugar transporter family.</text>
</comment>
<dbReference type="GO" id="GO:0051119">
    <property type="term" value="F:sugar transmembrane transporter activity"/>
    <property type="evidence" value="ECO:0007669"/>
    <property type="project" value="InterPro"/>
</dbReference>
<evidence type="ECO:0000256" key="9">
    <source>
        <dbReference type="SAM" id="Phobius"/>
    </source>
</evidence>
<keyword evidence="3" id="KW-0813">Transport</keyword>
<evidence type="ECO:0000256" key="1">
    <source>
        <dbReference type="ARBA" id="ARBA00004127"/>
    </source>
</evidence>
<keyword evidence="11" id="KW-1185">Reference proteome</keyword>
<dbReference type="AlphaFoldDB" id="A0AAD8MLU0"/>
<proteinExistence type="inferred from homology"/>
<evidence type="ECO:0000256" key="8">
    <source>
        <dbReference type="ARBA" id="ARBA00023136"/>
    </source>
</evidence>
<accession>A0AAD8MLU0</accession>
<dbReference type="PANTHER" id="PTHR10791">
    <property type="entry name" value="RAG1-ACTIVATING PROTEIN 1"/>
    <property type="match status" value="1"/>
</dbReference>
<evidence type="ECO:0000256" key="5">
    <source>
        <dbReference type="ARBA" id="ARBA00022692"/>
    </source>
</evidence>
<evidence type="ECO:0000256" key="2">
    <source>
        <dbReference type="ARBA" id="ARBA00007809"/>
    </source>
</evidence>
<organism evidence="10 11">
    <name type="scientific">Heracleum sosnowskyi</name>
    <dbReference type="NCBI Taxonomy" id="360622"/>
    <lineage>
        <taxon>Eukaryota</taxon>
        <taxon>Viridiplantae</taxon>
        <taxon>Streptophyta</taxon>
        <taxon>Embryophyta</taxon>
        <taxon>Tracheophyta</taxon>
        <taxon>Spermatophyta</taxon>
        <taxon>Magnoliopsida</taxon>
        <taxon>eudicotyledons</taxon>
        <taxon>Gunneridae</taxon>
        <taxon>Pentapetalae</taxon>
        <taxon>asterids</taxon>
        <taxon>campanulids</taxon>
        <taxon>Apiales</taxon>
        <taxon>Apiaceae</taxon>
        <taxon>Apioideae</taxon>
        <taxon>apioid superclade</taxon>
        <taxon>Tordylieae</taxon>
        <taxon>Tordyliinae</taxon>
        <taxon>Heracleum</taxon>
    </lineage>
</organism>
<feature type="transmembrane region" description="Helical" evidence="9">
    <location>
        <begin position="12"/>
        <end position="37"/>
    </location>
</feature>
<evidence type="ECO:0000256" key="3">
    <source>
        <dbReference type="ARBA" id="ARBA00022448"/>
    </source>
</evidence>
<keyword evidence="7 9" id="KW-1133">Transmembrane helix</keyword>
<keyword evidence="8 9" id="KW-0472">Membrane</keyword>
<evidence type="ECO:0000313" key="10">
    <source>
        <dbReference type="EMBL" id="KAK1377149.1"/>
    </source>
</evidence>
<reference evidence="10" key="1">
    <citation type="submission" date="2023-02" db="EMBL/GenBank/DDBJ databases">
        <title>Genome of toxic invasive species Heracleum sosnowskyi carries increased number of genes despite the absence of recent whole-genome duplications.</title>
        <authorList>
            <person name="Schelkunov M."/>
            <person name="Shtratnikova V."/>
            <person name="Makarenko M."/>
            <person name="Klepikova A."/>
            <person name="Omelchenko D."/>
            <person name="Novikova G."/>
            <person name="Obukhova E."/>
            <person name="Bogdanov V."/>
            <person name="Penin A."/>
            <person name="Logacheva M."/>
        </authorList>
    </citation>
    <scope>NUCLEOTIDE SEQUENCE</scope>
    <source>
        <strain evidence="10">Hsosn_3</strain>
        <tissue evidence="10">Leaf</tissue>
    </source>
</reference>
<evidence type="ECO:0000256" key="7">
    <source>
        <dbReference type="ARBA" id="ARBA00022989"/>
    </source>
</evidence>